<organism evidence="2 3">
    <name type="scientific">Lentzea guizhouensis</name>
    <dbReference type="NCBI Taxonomy" id="1586287"/>
    <lineage>
        <taxon>Bacteria</taxon>
        <taxon>Bacillati</taxon>
        <taxon>Actinomycetota</taxon>
        <taxon>Actinomycetes</taxon>
        <taxon>Pseudonocardiales</taxon>
        <taxon>Pseudonocardiaceae</taxon>
        <taxon>Lentzea</taxon>
    </lineage>
</organism>
<dbReference type="STRING" id="1586287.BBK82_40560"/>
<sequence length="124" mass="13299">MSTTAQAWEDIWNGDLSLVDGTVAEDFTSHAAPLLGGPPQDSVGRANLHTWVSGAHEALPGLRFTVQVGPIAKGDFLVLRWHATAGAISFYGTDILRLENGLIAEYWANADSLWVAQQLGLVTL</sequence>
<accession>A0A1B2HUE4</accession>
<dbReference type="Gene3D" id="3.10.450.50">
    <property type="match status" value="1"/>
</dbReference>
<name>A0A1B2HUE4_9PSEU</name>
<dbReference type="SUPFAM" id="SSF54427">
    <property type="entry name" value="NTF2-like"/>
    <property type="match status" value="1"/>
</dbReference>
<keyword evidence="3" id="KW-1185">Reference proteome</keyword>
<evidence type="ECO:0000259" key="1">
    <source>
        <dbReference type="Pfam" id="PF12680"/>
    </source>
</evidence>
<dbReference type="KEGG" id="led:BBK82_40560"/>
<dbReference type="OrthoDB" id="4153705at2"/>
<protein>
    <recommendedName>
        <fullName evidence="1">SnoaL-like domain-containing protein</fullName>
    </recommendedName>
</protein>
<evidence type="ECO:0000313" key="3">
    <source>
        <dbReference type="Proteomes" id="UP000093053"/>
    </source>
</evidence>
<feature type="domain" description="SnoaL-like" evidence="1">
    <location>
        <begin position="11"/>
        <end position="106"/>
    </location>
</feature>
<dbReference type="InterPro" id="IPR037401">
    <property type="entry name" value="SnoaL-like"/>
</dbReference>
<dbReference type="AlphaFoldDB" id="A0A1B2HUE4"/>
<dbReference type="EMBL" id="CP016793">
    <property type="protein sequence ID" value="ANZ41327.1"/>
    <property type="molecule type" value="Genomic_DNA"/>
</dbReference>
<proteinExistence type="predicted"/>
<dbReference type="Proteomes" id="UP000093053">
    <property type="component" value="Chromosome"/>
</dbReference>
<reference evidence="2 3" key="1">
    <citation type="submission" date="2016-07" db="EMBL/GenBank/DDBJ databases">
        <title>Complete genome sequence of the Lentzea guizhouensis DHS C013.</title>
        <authorList>
            <person name="Cao C."/>
        </authorList>
    </citation>
    <scope>NUCLEOTIDE SEQUENCE [LARGE SCALE GENOMIC DNA]</scope>
    <source>
        <strain evidence="2 3">DHS C013</strain>
    </source>
</reference>
<evidence type="ECO:0000313" key="2">
    <source>
        <dbReference type="EMBL" id="ANZ41327.1"/>
    </source>
</evidence>
<dbReference type="InterPro" id="IPR032710">
    <property type="entry name" value="NTF2-like_dom_sf"/>
</dbReference>
<gene>
    <name evidence="2" type="ORF">BBK82_40560</name>
</gene>
<dbReference type="Pfam" id="PF12680">
    <property type="entry name" value="SnoaL_2"/>
    <property type="match status" value="1"/>
</dbReference>
<dbReference type="RefSeq" id="WP_065919663.1">
    <property type="nucleotide sequence ID" value="NZ_CP016793.1"/>
</dbReference>